<reference evidence="1" key="1">
    <citation type="submission" date="2022-09" db="EMBL/GenBank/DDBJ databases">
        <authorList>
            <person name="Cesa-Luna C."/>
            <person name="Girard L."/>
            <person name="Lood C."/>
            <person name="Hofte M."/>
            <person name="De Mot R."/>
        </authorList>
    </citation>
    <scope>NUCLEOTIDE SEQUENCE</scope>
    <source>
        <strain evidence="1">B1M3-32</strain>
    </source>
</reference>
<protein>
    <submittedName>
        <fullName evidence="1">Uncharacterized protein</fullName>
    </submittedName>
</protein>
<dbReference type="Proteomes" id="UP001139955">
    <property type="component" value="Unassembled WGS sequence"/>
</dbReference>
<proteinExistence type="predicted"/>
<evidence type="ECO:0000313" key="2">
    <source>
        <dbReference type="Proteomes" id="UP001139955"/>
    </source>
</evidence>
<dbReference type="AlphaFoldDB" id="A0A9X3B4V4"/>
<sequence length="61" mass="6989">MEEVFIVQKKPANGVLNGFYYRIVDVRTGQAINQNFLQAVQAETHCHELNKQLNCPEQIEA</sequence>
<dbReference type="EMBL" id="JAOSKY010000018">
    <property type="protein sequence ID" value="MCU7250891.1"/>
    <property type="molecule type" value="Genomic_DNA"/>
</dbReference>
<name>A0A9X3B4V4_9PSED</name>
<gene>
    <name evidence="1" type="ORF">OC940_24005</name>
</gene>
<reference evidence="1" key="2">
    <citation type="journal article" date="2023" name="mSystems">
        <title>Charting the Lipopeptidome of Nonpathogenic Pseudomonas.</title>
        <authorList>
            <person name="Cesa-Luna C."/>
            <person name="Geudens N."/>
            <person name="Girard L."/>
            <person name="De Roo V."/>
            <person name="Maklad H.R."/>
            <person name="Martins J.C."/>
            <person name="Hofte M."/>
            <person name="De Mot R."/>
        </authorList>
    </citation>
    <scope>NUCLEOTIDE SEQUENCE</scope>
    <source>
        <strain evidence="1">B1M3-32</strain>
    </source>
</reference>
<comment type="caution">
    <text evidence="1">The sequence shown here is derived from an EMBL/GenBank/DDBJ whole genome shotgun (WGS) entry which is preliminary data.</text>
</comment>
<dbReference type="RefSeq" id="WP_217834368.1">
    <property type="nucleotide sequence ID" value="NZ_JAOSKY010000018.1"/>
</dbReference>
<accession>A0A9X3B4V4</accession>
<keyword evidence="2" id="KW-1185">Reference proteome</keyword>
<evidence type="ECO:0000313" key="1">
    <source>
        <dbReference type="EMBL" id="MCU7250891.1"/>
    </source>
</evidence>
<organism evidence="1 2">
    <name type="scientific">Pseudomonas koreensis</name>
    <dbReference type="NCBI Taxonomy" id="198620"/>
    <lineage>
        <taxon>Bacteria</taxon>
        <taxon>Pseudomonadati</taxon>
        <taxon>Pseudomonadota</taxon>
        <taxon>Gammaproteobacteria</taxon>
        <taxon>Pseudomonadales</taxon>
        <taxon>Pseudomonadaceae</taxon>
        <taxon>Pseudomonas</taxon>
    </lineage>
</organism>